<organism evidence="1 2">
    <name type="scientific">Kickxella alabastrina</name>
    <dbReference type="NCBI Taxonomy" id="61397"/>
    <lineage>
        <taxon>Eukaryota</taxon>
        <taxon>Fungi</taxon>
        <taxon>Fungi incertae sedis</taxon>
        <taxon>Zoopagomycota</taxon>
        <taxon>Kickxellomycotina</taxon>
        <taxon>Kickxellomycetes</taxon>
        <taxon>Kickxellales</taxon>
        <taxon>Kickxellaceae</taxon>
        <taxon>Kickxella</taxon>
    </lineage>
</organism>
<protein>
    <submittedName>
        <fullName evidence="1">Uncharacterized protein</fullName>
    </submittedName>
</protein>
<evidence type="ECO:0000313" key="1">
    <source>
        <dbReference type="EMBL" id="KAJ1888164.1"/>
    </source>
</evidence>
<accession>A0ACC1I6T3</accession>
<reference evidence="1" key="1">
    <citation type="submission" date="2022-07" db="EMBL/GenBank/DDBJ databases">
        <title>Phylogenomic reconstructions and comparative analyses of Kickxellomycotina fungi.</title>
        <authorList>
            <person name="Reynolds N.K."/>
            <person name="Stajich J.E."/>
            <person name="Barry K."/>
            <person name="Grigoriev I.V."/>
            <person name="Crous P."/>
            <person name="Smith M.E."/>
        </authorList>
    </citation>
    <scope>NUCLEOTIDE SEQUENCE</scope>
    <source>
        <strain evidence="1">Benny 63K</strain>
    </source>
</reference>
<keyword evidence="2" id="KW-1185">Reference proteome</keyword>
<sequence>MVALLSTSSGGSGRLSIGGSSPKLDTSLCDPLSSSSSWPRVSSSESLRQGNGRSGWRVSQSTHLAENGKTRLSPDWEKYCDTSMSMALSACSWSS</sequence>
<proteinExistence type="predicted"/>
<dbReference type="EMBL" id="JANBPG010001815">
    <property type="protein sequence ID" value="KAJ1888164.1"/>
    <property type="molecule type" value="Genomic_DNA"/>
</dbReference>
<gene>
    <name evidence="1" type="ORF">LPJ66_008713</name>
</gene>
<evidence type="ECO:0000313" key="2">
    <source>
        <dbReference type="Proteomes" id="UP001150581"/>
    </source>
</evidence>
<comment type="caution">
    <text evidence="1">The sequence shown here is derived from an EMBL/GenBank/DDBJ whole genome shotgun (WGS) entry which is preliminary data.</text>
</comment>
<dbReference type="Proteomes" id="UP001150581">
    <property type="component" value="Unassembled WGS sequence"/>
</dbReference>
<name>A0ACC1I6T3_9FUNG</name>